<dbReference type="InterPro" id="IPR013830">
    <property type="entry name" value="SGNH_hydro"/>
</dbReference>
<reference evidence="3 6" key="2">
    <citation type="submission" date="2020-07" db="EMBL/GenBank/DDBJ databases">
        <authorList>
            <person name="Feng H."/>
        </authorList>
    </citation>
    <scope>NUCLEOTIDE SEQUENCE [LARGE SCALE GENOMIC DNA]</scope>
    <source>
        <strain evidence="3">S-12</strain>
        <strain evidence="6">s-12</strain>
    </source>
</reference>
<evidence type="ECO:0000313" key="3">
    <source>
        <dbReference type="EMBL" id="MBA4537771.1"/>
    </source>
</evidence>
<comment type="caution">
    <text evidence="4">The sequence shown here is derived from an EMBL/GenBank/DDBJ whole genome shotgun (WGS) entry which is preliminary data.</text>
</comment>
<dbReference type="Proteomes" id="UP000570010">
    <property type="component" value="Unassembled WGS sequence"/>
</dbReference>
<evidence type="ECO:0000313" key="6">
    <source>
        <dbReference type="Proteomes" id="UP000570010"/>
    </source>
</evidence>
<dbReference type="AlphaFoldDB" id="A0A6B3W0J1"/>
<dbReference type="RefSeq" id="WP_163242414.1">
    <property type="nucleotide sequence ID" value="NZ_CP082780.1"/>
</dbReference>
<dbReference type="CDD" id="cd04506">
    <property type="entry name" value="SGNH_hydrolase_YpmR_like"/>
    <property type="match status" value="1"/>
</dbReference>
<keyword evidence="4" id="KW-0378">Hydrolase</keyword>
<dbReference type="PANTHER" id="PTHR30383">
    <property type="entry name" value="THIOESTERASE 1/PROTEASE 1/LYSOPHOSPHOLIPASE L1"/>
    <property type="match status" value="1"/>
</dbReference>
<dbReference type="Gene3D" id="3.40.50.1110">
    <property type="entry name" value="SGNH hydrolase"/>
    <property type="match status" value="1"/>
</dbReference>
<gene>
    <name evidence="4" type="ORF">G4D64_11065</name>
    <name evidence="3" type="ORF">H1Z61_11675</name>
</gene>
<name>A0A6B3W0J1_9BACI</name>
<dbReference type="PROSITE" id="PS51257">
    <property type="entry name" value="PROKAR_LIPOPROTEIN"/>
    <property type="match status" value="1"/>
</dbReference>
<dbReference type="Pfam" id="PF13472">
    <property type="entry name" value="Lipase_GDSL_2"/>
    <property type="match status" value="1"/>
</dbReference>
<protein>
    <submittedName>
        <fullName evidence="4">SGNH/GDSL hydrolase family protein</fullName>
    </submittedName>
</protein>
<sequence>MRKIFTLLSLTLFLITACSISTGGELNKKKETSLMLKSEIPKDFIPQNLTVVSVGDSLTKGIGDSTERGGYLPYLKNYLEMEKGVKEIEISNLGIKGNRSDQLLKRLDTAPVLETIKDADIVIITIGGNDIMKVVRENISQLKLEHFDGAKKQFKERLHDILSTVRTANEDSMIVLVGLYNPFFTWFSDLKELNKIIDDWNTMSESIVGTYRHAYFVPIDDLFENYGESLLYSDYFHPNDKGYELIAERLYKELDEEIIDQLAERNFALRKEETER</sequence>
<dbReference type="EMBL" id="JACEIO010000027">
    <property type="protein sequence ID" value="MBA4537771.1"/>
    <property type="molecule type" value="Genomic_DNA"/>
</dbReference>
<dbReference type="GO" id="GO:0004622">
    <property type="term" value="F:phosphatidylcholine lysophospholipase activity"/>
    <property type="evidence" value="ECO:0007669"/>
    <property type="project" value="TreeGrafter"/>
</dbReference>
<reference evidence="4 5" key="1">
    <citation type="submission" date="2020-02" db="EMBL/GenBank/DDBJ databases">
        <title>Bacillus aquiflavi sp. nov., isolated from yellow water of strong flavor Chinese baijiu in Yibin region of China.</title>
        <authorList>
            <person name="Xie J."/>
        </authorList>
    </citation>
    <scope>NUCLEOTIDE SEQUENCE [LARGE SCALE GENOMIC DNA]</scope>
    <source>
        <strain evidence="4 5">3H-10</strain>
    </source>
</reference>
<feature type="chain" id="PRO_5038310141" evidence="1">
    <location>
        <begin position="24"/>
        <end position="276"/>
    </location>
</feature>
<keyword evidence="5" id="KW-1185">Reference proteome</keyword>
<feature type="signal peptide" evidence="1">
    <location>
        <begin position="1"/>
        <end position="23"/>
    </location>
</feature>
<dbReference type="InterPro" id="IPR036514">
    <property type="entry name" value="SGNH_hydro_sf"/>
</dbReference>
<dbReference type="InterPro" id="IPR051532">
    <property type="entry name" value="Ester_Hydrolysis_Enzymes"/>
</dbReference>
<evidence type="ECO:0000313" key="4">
    <source>
        <dbReference type="EMBL" id="NEY82027.1"/>
    </source>
</evidence>
<keyword evidence="1" id="KW-0732">Signal</keyword>
<evidence type="ECO:0000313" key="5">
    <source>
        <dbReference type="Proteomes" id="UP000472971"/>
    </source>
</evidence>
<evidence type="ECO:0000256" key="1">
    <source>
        <dbReference type="SAM" id="SignalP"/>
    </source>
</evidence>
<feature type="domain" description="SGNH hydrolase-type esterase" evidence="2">
    <location>
        <begin position="54"/>
        <end position="245"/>
    </location>
</feature>
<dbReference type="SUPFAM" id="SSF52266">
    <property type="entry name" value="SGNH hydrolase"/>
    <property type="match status" value="1"/>
</dbReference>
<dbReference type="PANTHER" id="PTHR30383:SF27">
    <property type="entry name" value="SPORE GERMINATION LIPASE LIPC"/>
    <property type="match status" value="1"/>
</dbReference>
<organism evidence="4 5">
    <name type="scientific">Bacillus aquiflavi</name>
    <dbReference type="NCBI Taxonomy" id="2672567"/>
    <lineage>
        <taxon>Bacteria</taxon>
        <taxon>Bacillati</taxon>
        <taxon>Bacillota</taxon>
        <taxon>Bacilli</taxon>
        <taxon>Bacillales</taxon>
        <taxon>Bacillaceae</taxon>
        <taxon>Bacillus</taxon>
    </lineage>
</organism>
<accession>A0A6B3W0J1</accession>
<evidence type="ECO:0000259" key="2">
    <source>
        <dbReference type="Pfam" id="PF13472"/>
    </source>
</evidence>
<dbReference type="EMBL" id="JAAIWN010000025">
    <property type="protein sequence ID" value="NEY82027.1"/>
    <property type="molecule type" value="Genomic_DNA"/>
</dbReference>
<dbReference type="Proteomes" id="UP000472971">
    <property type="component" value="Unassembled WGS sequence"/>
</dbReference>
<proteinExistence type="predicted"/>